<feature type="signal peptide" evidence="1">
    <location>
        <begin position="1"/>
        <end position="25"/>
    </location>
</feature>
<proteinExistence type="predicted"/>
<feature type="chain" id="PRO_5021940499" evidence="1">
    <location>
        <begin position="26"/>
        <end position="256"/>
    </location>
</feature>
<reference evidence="2 3" key="1">
    <citation type="submission" date="2019-02" db="EMBL/GenBank/DDBJ databases">
        <title>Closed genome of Sporomusa termitida DSM 4440.</title>
        <authorList>
            <person name="Poehlein A."/>
            <person name="Daniel R."/>
        </authorList>
    </citation>
    <scope>NUCLEOTIDE SEQUENCE [LARGE SCALE GENOMIC DNA]</scope>
    <source>
        <strain evidence="2 3">DSM 4440</strain>
    </source>
</reference>
<dbReference type="OrthoDB" id="2081047at2"/>
<gene>
    <name evidence="2" type="ORF">SPTER_37280</name>
</gene>
<name>A0A517DY90_9FIRM</name>
<dbReference type="AlphaFoldDB" id="A0A517DY90"/>
<accession>A0A517DY90</accession>
<evidence type="ECO:0000256" key="1">
    <source>
        <dbReference type="SAM" id="SignalP"/>
    </source>
</evidence>
<dbReference type="Proteomes" id="UP000320776">
    <property type="component" value="Chromosome"/>
</dbReference>
<keyword evidence="3" id="KW-1185">Reference proteome</keyword>
<evidence type="ECO:0000313" key="3">
    <source>
        <dbReference type="Proteomes" id="UP000320776"/>
    </source>
</evidence>
<dbReference type="EMBL" id="CP036259">
    <property type="protein sequence ID" value="QDR82303.1"/>
    <property type="molecule type" value="Genomic_DNA"/>
</dbReference>
<organism evidence="2 3">
    <name type="scientific">Sporomusa termitida</name>
    <dbReference type="NCBI Taxonomy" id="2377"/>
    <lineage>
        <taxon>Bacteria</taxon>
        <taxon>Bacillati</taxon>
        <taxon>Bacillota</taxon>
        <taxon>Negativicutes</taxon>
        <taxon>Selenomonadales</taxon>
        <taxon>Sporomusaceae</taxon>
        <taxon>Sporomusa</taxon>
    </lineage>
</organism>
<sequence length="256" mass="27698">MNKNSKWLLAVGVAAMITANGLAMAAVGPVPADAGNGTKQAAFDKREGKGKAFKEDYNKLLALLKIDDKTFKEEMKAGKTLAAVAQEQGVSEQELQTFLENQITQRLETEEKSGRLTADQAATMKSGMPELVAKMMNGTGPLHHGPRAGHAPFANDKMLAFLNIDADTLRNELKTEKTLVAVAGKHGVSEQELKEFLLAQMTERLDAGVQAGRLTAEQADGMKANMEERVTKMINAEGLMHREHGPLPKSEQQADS</sequence>
<protein>
    <submittedName>
        <fullName evidence="2">Uncharacterized protein</fullName>
    </submittedName>
</protein>
<keyword evidence="1" id="KW-0732">Signal</keyword>
<dbReference type="KEGG" id="sted:SPTER_37280"/>
<evidence type="ECO:0000313" key="2">
    <source>
        <dbReference type="EMBL" id="QDR82303.1"/>
    </source>
</evidence>
<dbReference type="RefSeq" id="WP_144351702.1">
    <property type="nucleotide sequence ID" value="NZ_CP036259.1"/>
</dbReference>